<evidence type="ECO:0000256" key="1">
    <source>
        <dbReference type="SAM" id="MobiDB-lite"/>
    </source>
</evidence>
<sequence length="443" mass="48385">MPSTSEIGYQLPKWWTDTGLWWFAPDDEDNPDLRWPKSVGVFDRMRREDAQIASILRAVTLPIRRTAWSIDGTGCDPVVTRFVADAVGLPVKGDRTPPLRMGDRFSWSDHLRMALTALPFGHAFFEQVYRKTGDGLFTLHKLGWRPPRTISGVNVDSDGGLVSICQYESEQIPVANLVAYVNDREGGNWLGQSILRPAYGPWILKQRALQIQSTTLERNGLGIPVYESPPTPEGMAGSAREDEWLDQQAKAGEDLVSNLRGGENAGASIPNGAKLSLLAPNGTLPDANTPISYYDEQIARSVLAHFLNLGTQTGSWALGTTFADFFTMSLQTVAEWVADVANRHVIEDLVDINFGTDVPAPRLVFEEIGSQQPATAEAMQSLVQTGVIRPDDVLETYVRERYGLPPTDPGTTRESVGVQQSVAGSSNNTPEGGSDGEKASDEG</sequence>
<dbReference type="EMBL" id="CP014352">
    <property type="protein sequence ID" value="AMS06459.1"/>
    <property type="molecule type" value="Genomic_DNA"/>
</dbReference>
<dbReference type="Proteomes" id="UP000075221">
    <property type="component" value="Chromosome"/>
</dbReference>
<feature type="compositionally biased region" description="Low complexity" evidence="1">
    <location>
        <begin position="415"/>
        <end position="426"/>
    </location>
</feature>
<dbReference type="RefSeq" id="WP_062820299.1">
    <property type="nucleotide sequence ID" value="NZ_CP014352.1"/>
</dbReference>
<gene>
    <name evidence="3" type="ORF">A8L58_15825</name>
    <name evidence="2" type="ORF">AXH35_14370</name>
</gene>
<feature type="region of interest" description="Disordered" evidence="1">
    <location>
        <begin position="402"/>
        <end position="443"/>
    </location>
</feature>
<name>A0AAC9AP39_9ACTN</name>
<evidence type="ECO:0000313" key="3">
    <source>
        <dbReference type="EMBL" id="AOZ47906.1"/>
    </source>
</evidence>
<proteinExistence type="predicted"/>
<reference evidence="3 5" key="1">
    <citation type="journal article" date="2016" name="Plant Dis.">
        <title>Improved production of propionic acid using genome shuffling.</title>
        <authorList>
            <person name="Luna-Flores C.H."/>
            <person name="Palfreyman R.W."/>
            <person name="Kromer J.O."/>
            <person name="Nielsen L.K."/>
            <person name="Marcellin E."/>
        </authorList>
    </citation>
    <scope>NUCLEOTIDE SEQUENCE [LARGE SCALE GENOMIC DNA]</scope>
    <source>
        <strain evidence="3 5">F3E8</strain>
    </source>
</reference>
<dbReference type="AlphaFoldDB" id="A0AAC9AP39"/>
<evidence type="ECO:0000313" key="5">
    <source>
        <dbReference type="Proteomes" id="UP000178666"/>
    </source>
</evidence>
<dbReference type="Pfam" id="PF06074">
    <property type="entry name" value="Portal_Mu"/>
    <property type="match status" value="1"/>
</dbReference>
<dbReference type="EMBL" id="CP015970">
    <property type="protein sequence ID" value="AOZ47906.1"/>
    <property type="molecule type" value="Genomic_DNA"/>
</dbReference>
<keyword evidence="5" id="KW-1185">Reference proteome</keyword>
<reference evidence="2 4" key="2">
    <citation type="submission" date="2016-02" db="EMBL/GenBank/DDBJ databases">
        <title>Complete Genome Sequence of Propionibacterium acidipropionici ATCC 55737.</title>
        <authorList>
            <person name="Luna Flores C.H."/>
            <person name="Nielsen L.K."/>
            <person name="Marcellin E."/>
        </authorList>
    </citation>
    <scope>NUCLEOTIDE SEQUENCE [LARGE SCALE GENOMIC DNA]</scope>
    <source>
        <strain evidence="2 4">ATCC 55737</strain>
    </source>
</reference>
<protein>
    <submittedName>
        <fullName evidence="2">Uncharacterized protein</fullName>
    </submittedName>
</protein>
<organism evidence="2 4">
    <name type="scientific">Acidipropionibacterium acidipropionici</name>
    <dbReference type="NCBI Taxonomy" id="1748"/>
    <lineage>
        <taxon>Bacteria</taxon>
        <taxon>Bacillati</taxon>
        <taxon>Actinomycetota</taxon>
        <taxon>Actinomycetes</taxon>
        <taxon>Propionibacteriales</taxon>
        <taxon>Propionibacteriaceae</taxon>
        <taxon>Acidipropionibacterium</taxon>
    </lineage>
</organism>
<accession>A0AAC9AP39</accession>
<dbReference type="Proteomes" id="UP000178666">
    <property type="component" value="Chromosome"/>
</dbReference>
<dbReference type="InterPro" id="IPR009279">
    <property type="entry name" value="Portal_Mu"/>
</dbReference>
<evidence type="ECO:0000313" key="4">
    <source>
        <dbReference type="Proteomes" id="UP000075221"/>
    </source>
</evidence>
<evidence type="ECO:0000313" key="2">
    <source>
        <dbReference type="EMBL" id="AMS06459.1"/>
    </source>
</evidence>